<comment type="caution">
    <text evidence="4">The sequence shown here is derived from an EMBL/GenBank/DDBJ whole genome shotgun (WGS) entry which is preliminary data.</text>
</comment>
<dbReference type="SMART" id="SM00385">
    <property type="entry name" value="CYCLIN"/>
    <property type="match status" value="2"/>
</dbReference>
<dbReference type="PANTHER" id="PTHR10177">
    <property type="entry name" value="CYCLINS"/>
    <property type="match status" value="1"/>
</dbReference>
<keyword evidence="1" id="KW-0195">Cyclin</keyword>
<accession>A0AAV2YQN5</accession>
<dbReference type="AlphaFoldDB" id="A0AAV2YQN5"/>
<dbReference type="InterPro" id="IPR039361">
    <property type="entry name" value="Cyclin"/>
</dbReference>
<gene>
    <name evidence="4" type="ORF">N0F65_007115</name>
</gene>
<reference evidence="4" key="2">
    <citation type="journal article" date="2023" name="Microbiol Resour">
        <title>Decontamination and Annotation of the Draft Genome Sequence of the Oomycete Lagenidium giganteum ARSEF 373.</title>
        <authorList>
            <person name="Morgan W.R."/>
            <person name="Tartar A."/>
        </authorList>
    </citation>
    <scope>NUCLEOTIDE SEQUENCE</scope>
    <source>
        <strain evidence="4">ARSEF 373</strain>
    </source>
</reference>
<dbReference type="SUPFAM" id="SSF47954">
    <property type="entry name" value="Cyclin-like"/>
    <property type="match status" value="2"/>
</dbReference>
<evidence type="ECO:0000259" key="3">
    <source>
        <dbReference type="SMART" id="SM00385"/>
    </source>
</evidence>
<comment type="similarity">
    <text evidence="1">Belongs to the cyclin family.</text>
</comment>
<dbReference type="Pfam" id="PF00134">
    <property type="entry name" value="Cyclin_N"/>
    <property type="match status" value="1"/>
</dbReference>
<name>A0AAV2YQN5_9STRA</name>
<dbReference type="InterPro" id="IPR006671">
    <property type="entry name" value="Cyclin_N"/>
</dbReference>
<reference evidence="4" key="1">
    <citation type="submission" date="2022-11" db="EMBL/GenBank/DDBJ databases">
        <authorList>
            <person name="Morgan W.R."/>
            <person name="Tartar A."/>
        </authorList>
    </citation>
    <scope>NUCLEOTIDE SEQUENCE</scope>
    <source>
        <strain evidence="4">ARSEF 373</strain>
    </source>
</reference>
<dbReference type="Gene3D" id="1.10.472.10">
    <property type="entry name" value="Cyclin-like"/>
    <property type="match status" value="2"/>
</dbReference>
<dbReference type="FunFam" id="1.10.472.10:FF:000057">
    <property type="entry name" value="Cyclin N-terminal domain containing 2"/>
    <property type="match status" value="1"/>
</dbReference>
<sequence>MLCDELLCQEENALLSPCSPPGPHHASFVELDLKETFRMLLAHEAHGGRLPRNDQYLHAIQRHGMEAAWRRKITHWMFETGKAFELTKDTVGCAVFIMDQYLSVMSVDKILLQLLSMVCMYVASKMHESQPISMEEMDLLSQRKFSRQDVCRMEAQLLQLIKWKLNPPTCFSFARDFMGLVDIQDDQQRQELEDEVMDFLQDVTEDYSSVRYKSSSVGVAGVYVVWKARRFGSTSQLQEVLHTFDEFPMDEFVDCYRLLLELYQLKYCPSAPSRFVSVEESKVESTCRAISPTSVDDTAALASDAAVEAHMVELAQNSSHDHPRGQDSDASAPATKRARHNSVGTA</sequence>
<organism evidence="4 5">
    <name type="scientific">Lagenidium giganteum</name>
    <dbReference type="NCBI Taxonomy" id="4803"/>
    <lineage>
        <taxon>Eukaryota</taxon>
        <taxon>Sar</taxon>
        <taxon>Stramenopiles</taxon>
        <taxon>Oomycota</taxon>
        <taxon>Peronosporomycetes</taxon>
        <taxon>Pythiales</taxon>
        <taxon>Pythiaceae</taxon>
    </lineage>
</organism>
<feature type="region of interest" description="Disordered" evidence="2">
    <location>
        <begin position="317"/>
        <end position="346"/>
    </location>
</feature>
<feature type="domain" description="Cyclin-like" evidence="3">
    <location>
        <begin position="75"/>
        <end position="159"/>
    </location>
</feature>
<dbReference type="InterPro" id="IPR013763">
    <property type="entry name" value="Cyclin-like_dom"/>
</dbReference>
<evidence type="ECO:0000256" key="2">
    <source>
        <dbReference type="SAM" id="MobiDB-lite"/>
    </source>
</evidence>
<evidence type="ECO:0000256" key="1">
    <source>
        <dbReference type="RuleBase" id="RU000383"/>
    </source>
</evidence>
<evidence type="ECO:0000313" key="5">
    <source>
        <dbReference type="Proteomes" id="UP001146120"/>
    </source>
</evidence>
<proteinExistence type="inferred from homology"/>
<protein>
    <recommendedName>
        <fullName evidence="3">Cyclin-like domain-containing protein</fullName>
    </recommendedName>
</protein>
<feature type="domain" description="Cyclin-like" evidence="3">
    <location>
        <begin position="178"/>
        <end position="261"/>
    </location>
</feature>
<dbReference type="InterPro" id="IPR036915">
    <property type="entry name" value="Cyclin-like_sf"/>
</dbReference>
<dbReference type="EMBL" id="DAKRPA010000193">
    <property type="protein sequence ID" value="DAZ95709.1"/>
    <property type="molecule type" value="Genomic_DNA"/>
</dbReference>
<dbReference type="Proteomes" id="UP001146120">
    <property type="component" value="Unassembled WGS sequence"/>
</dbReference>
<keyword evidence="5" id="KW-1185">Reference proteome</keyword>
<evidence type="ECO:0000313" key="4">
    <source>
        <dbReference type="EMBL" id="DAZ95709.1"/>
    </source>
</evidence>